<evidence type="ECO:0000313" key="15">
    <source>
        <dbReference type="EMBL" id="CEO94537.1"/>
    </source>
</evidence>
<feature type="transmembrane region" description="Helical" evidence="14">
    <location>
        <begin position="217"/>
        <end position="237"/>
    </location>
</feature>
<organism evidence="15 16">
    <name type="scientific">Plasmodiophora brassicae</name>
    <name type="common">Clubroot disease agent</name>
    <dbReference type="NCBI Taxonomy" id="37360"/>
    <lineage>
        <taxon>Eukaryota</taxon>
        <taxon>Sar</taxon>
        <taxon>Rhizaria</taxon>
        <taxon>Endomyxa</taxon>
        <taxon>Phytomyxea</taxon>
        <taxon>Plasmodiophorida</taxon>
        <taxon>Plasmodiophoridae</taxon>
        <taxon>Plasmodiophora</taxon>
    </lineage>
</organism>
<comment type="subcellular location">
    <subcellularLocation>
        <location evidence="1">Membrane</location>
        <topology evidence="1">Multi-pass membrane protein</topology>
    </subcellularLocation>
</comment>
<reference evidence="15 16" key="1">
    <citation type="submission" date="2015-02" db="EMBL/GenBank/DDBJ databases">
        <authorList>
            <person name="Chooi Y.-H."/>
        </authorList>
    </citation>
    <scope>NUCLEOTIDE SEQUENCE [LARGE SCALE GENOMIC DNA]</scope>
    <source>
        <strain evidence="15">E3</strain>
    </source>
</reference>
<evidence type="ECO:0000256" key="12">
    <source>
        <dbReference type="ARBA" id="ARBA00023315"/>
    </source>
</evidence>
<sequence>LQQTSADLAYVGTTRLRRVYRVASADCDPVVCINKVTIYPASAAPKGIFVWMPLNRARRRGSADERMTEDEVGSASDVATDSEEDDERSASEVFGQIVDVFLREVRLENLQTTLETGRGAGLVRDARKHIQDQIRRQRHKIRDKILQSRLAWQKKTLDPPFCRFIDKMSFTVGILGSLITVCLLGRSSDLMVKWYTYLIVLLISLRIYLYRKEGYQYFLIDFCYFTTGLVYMYLYLYPKSSTLFVHVFAFANGPLAWAVPLWRNSLVFHDLDKLTSCAIHILPMLLTFQLRWFPSDSSLSICGDEWPSCGTVALKDIAVYPLLPYVIWQIAYTLKTQSKFLRLSKPVSVADDDLMQTSFKWLLSANEGPVFRILQKFPTLAAKEAAFIVLQFLFTFVTMVPTLLYFHSFAIHLIFLCLIITLAAWNGANFYVEVWTSRYKWANRAKLEAAARELSAVSQPDVYHGS</sequence>
<evidence type="ECO:0000256" key="14">
    <source>
        <dbReference type="SAM" id="Phobius"/>
    </source>
</evidence>
<feature type="transmembrane region" description="Helical" evidence="14">
    <location>
        <begin position="170"/>
        <end position="188"/>
    </location>
</feature>
<name>A0A0G4IHJ4_PLABS</name>
<dbReference type="OrthoDB" id="406287at2759"/>
<feature type="region of interest" description="Disordered" evidence="13">
    <location>
        <begin position="61"/>
        <end position="90"/>
    </location>
</feature>
<evidence type="ECO:0000256" key="5">
    <source>
        <dbReference type="ARBA" id="ARBA00022679"/>
    </source>
</evidence>
<evidence type="ECO:0000256" key="3">
    <source>
        <dbReference type="ARBA" id="ARBA00019082"/>
    </source>
</evidence>
<keyword evidence="5" id="KW-0808">Transferase</keyword>
<evidence type="ECO:0000256" key="1">
    <source>
        <dbReference type="ARBA" id="ARBA00004141"/>
    </source>
</evidence>
<evidence type="ECO:0000256" key="4">
    <source>
        <dbReference type="ARBA" id="ARBA00022516"/>
    </source>
</evidence>
<evidence type="ECO:0000256" key="8">
    <source>
        <dbReference type="ARBA" id="ARBA00023098"/>
    </source>
</evidence>
<dbReference type="PANTHER" id="PTHR31201:SF1">
    <property type="entry name" value="GLYCEROPHOSPHOCHOLINE ACYLTRANSFERASE 1"/>
    <property type="match status" value="1"/>
</dbReference>
<keyword evidence="9 14" id="KW-0472">Membrane</keyword>
<evidence type="ECO:0000313" key="16">
    <source>
        <dbReference type="Proteomes" id="UP000039324"/>
    </source>
</evidence>
<feature type="transmembrane region" description="Helical" evidence="14">
    <location>
        <begin position="194"/>
        <end position="210"/>
    </location>
</feature>
<keyword evidence="16" id="KW-1185">Reference proteome</keyword>
<evidence type="ECO:0000256" key="2">
    <source>
        <dbReference type="ARBA" id="ARBA00006675"/>
    </source>
</evidence>
<dbReference type="STRING" id="37360.A0A0G4IHJ4"/>
<keyword evidence="11" id="KW-1208">Phospholipid metabolism</keyword>
<dbReference type="Proteomes" id="UP000039324">
    <property type="component" value="Unassembled WGS sequence"/>
</dbReference>
<evidence type="ECO:0000256" key="11">
    <source>
        <dbReference type="ARBA" id="ARBA00023264"/>
    </source>
</evidence>
<keyword evidence="7 14" id="KW-1133">Transmembrane helix</keyword>
<feature type="non-terminal residue" evidence="15">
    <location>
        <position position="1"/>
    </location>
</feature>
<feature type="transmembrane region" description="Helical" evidence="14">
    <location>
        <begin position="410"/>
        <end position="432"/>
    </location>
</feature>
<evidence type="ECO:0000256" key="9">
    <source>
        <dbReference type="ARBA" id="ARBA00023136"/>
    </source>
</evidence>
<dbReference type="AlphaFoldDB" id="A0A0G4IHJ4"/>
<keyword evidence="12" id="KW-0012">Acyltransferase</keyword>
<evidence type="ECO:0000256" key="10">
    <source>
        <dbReference type="ARBA" id="ARBA00023209"/>
    </source>
</evidence>
<accession>A0A0G4IHJ4</accession>
<dbReference type="InterPro" id="IPR021261">
    <property type="entry name" value="GPCAT"/>
</dbReference>
<feature type="transmembrane region" description="Helical" evidence="14">
    <location>
        <begin position="313"/>
        <end position="334"/>
    </location>
</feature>
<gene>
    <name evidence="15" type="ORF">PBRA_000322</name>
</gene>
<dbReference type="GO" id="GO:0016020">
    <property type="term" value="C:membrane"/>
    <property type="evidence" value="ECO:0007669"/>
    <property type="project" value="UniProtKB-SubCell"/>
</dbReference>
<keyword evidence="8" id="KW-0443">Lipid metabolism</keyword>
<feature type="transmembrane region" description="Helical" evidence="14">
    <location>
        <begin position="243"/>
        <end position="262"/>
    </location>
</feature>
<keyword evidence="10" id="KW-0594">Phospholipid biosynthesis</keyword>
<proteinExistence type="inferred from homology"/>
<evidence type="ECO:0000256" key="7">
    <source>
        <dbReference type="ARBA" id="ARBA00022989"/>
    </source>
</evidence>
<dbReference type="GO" id="GO:0016746">
    <property type="term" value="F:acyltransferase activity"/>
    <property type="evidence" value="ECO:0007669"/>
    <property type="project" value="UniProtKB-KW"/>
</dbReference>
<keyword evidence="6 14" id="KW-0812">Transmembrane</keyword>
<dbReference type="EMBL" id="CDSF01000001">
    <property type="protein sequence ID" value="CEO94537.1"/>
    <property type="molecule type" value="Genomic_DNA"/>
</dbReference>
<evidence type="ECO:0000256" key="13">
    <source>
        <dbReference type="SAM" id="MobiDB-lite"/>
    </source>
</evidence>
<dbReference type="Pfam" id="PF10998">
    <property type="entry name" value="DUF2838"/>
    <property type="match status" value="1"/>
</dbReference>
<protein>
    <recommendedName>
        <fullName evidence="3">Glycerophosphocholine acyltransferase 1</fullName>
    </recommendedName>
</protein>
<dbReference type="GO" id="GO:0006656">
    <property type="term" value="P:phosphatidylcholine biosynthetic process"/>
    <property type="evidence" value="ECO:0007669"/>
    <property type="project" value="TreeGrafter"/>
</dbReference>
<evidence type="ECO:0000256" key="6">
    <source>
        <dbReference type="ARBA" id="ARBA00022692"/>
    </source>
</evidence>
<feature type="transmembrane region" description="Helical" evidence="14">
    <location>
        <begin position="385"/>
        <end position="404"/>
    </location>
</feature>
<keyword evidence="4" id="KW-0444">Lipid biosynthesis</keyword>
<dbReference type="PANTHER" id="PTHR31201">
    <property type="entry name" value="OS01G0585100 PROTEIN"/>
    <property type="match status" value="1"/>
</dbReference>
<dbReference type="OMA" id="YIDYYGK"/>
<comment type="similarity">
    <text evidence="2">Belongs to the GPC1 family.</text>
</comment>